<proteinExistence type="predicted"/>
<sequence>MPHADQDRDFQRAARDLLEAAVRKGAAAPRDLAYLADRIAVAEGRPQEYGTQFTMPDRCTLIMRPVDSRERVNRRRQALGMPSLEEYEAEGRKHMIPADCAGKTN</sequence>
<keyword evidence="2" id="KW-1185">Reference proteome</keyword>
<dbReference type="AlphaFoldDB" id="A0A7X4HAV6"/>
<name>A0A7X4HAV6_9BURK</name>
<comment type="caution">
    <text evidence="1">The sequence shown here is derived from an EMBL/GenBank/DDBJ whole genome shotgun (WGS) entry which is preliminary data.</text>
</comment>
<accession>A0A7X4HAV6</accession>
<dbReference type="RefSeq" id="WP_161072126.1">
    <property type="nucleotide sequence ID" value="NZ_WWCU01000009.1"/>
</dbReference>
<evidence type="ECO:0000313" key="2">
    <source>
        <dbReference type="Proteomes" id="UP000450676"/>
    </source>
</evidence>
<gene>
    <name evidence="1" type="ORF">GTP77_10580</name>
</gene>
<reference evidence="1 2" key="1">
    <citation type="submission" date="2019-12" db="EMBL/GenBank/DDBJ databases">
        <title>Novel species isolated from a subtropical stream in China.</title>
        <authorList>
            <person name="Lu H."/>
        </authorList>
    </citation>
    <scope>NUCLEOTIDE SEQUENCE [LARGE SCALE GENOMIC DNA]</scope>
    <source>
        <strain evidence="1 2">FT127W</strain>
    </source>
</reference>
<dbReference type="Pfam" id="PF20329">
    <property type="entry name" value="DUF6624"/>
    <property type="match status" value="1"/>
</dbReference>
<evidence type="ECO:0000313" key="1">
    <source>
        <dbReference type="EMBL" id="MYN07785.1"/>
    </source>
</evidence>
<dbReference type="Proteomes" id="UP000450676">
    <property type="component" value="Unassembled WGS sequence"/>
</dbReference>
<protein>
    <submittedName>
        <fullName evidence="1">Uncharacterized protein</fullName>
    </submittedName>
</protein>
<dbReference type="EMBL" id="WWCU01000009">
    <property type="protein sequence ID" value="MYN07785.1"/>
    <property type="molecule type" value="Genomic_DNA"/>
</dbReference>
<dbReference type="InterPro" id="IPR046732">
    <property type="entry name" value="DUF6624"/>
</dbReference>
<organism evidence="1 2">
    <name type="scientific">Pseudoduganella aquatica</name>
    <dbReference type="NCBI Taxonomy" id="2660641"/>
    <lineage>
        <taxon>Bacteria</taxon>
        <taxon>Pseudomonadati</taxon>
        <taxon>Pseudomonadota</taxon>
        <taxon>Betaproteobacteria</taxon>
        <taxon>Burkholderiales</taxon>
        <taxon>Oxalobacteraceae</taxon>
        <taxon>Telluria group</taxon>
        <taxon>Pseudoduganella</taxon>
    </lineage>
</organism>